<keyword evidence="4" id="KW-1185">Reference proteome</keyword>
<gene>
    <name evidence="3" type="ORF">BDK61_4408</name>
</gene>
<evidence type="ECO:0000313" key="3">
    <source>
        <dbReference type="EMBL" id="RKS75876.1"/>
    </source>
</evidence>
<accession>A0A495QQV2</accession>
<proteinExistence type="predicted"/>
<evidence type="ECO:0000259" key="2">
    <source>
        <dbReference type="Pfam" id="PF26400"/>
    </source>
</evidence>
<dbReference type="EMBL" id="RBWW01000003">
    <property type="protein sequence ID" value="RKS75876.1"/>
    <property type="molecule type" value="Genomic_DNA"/>
</dbReference>
<comment type="caution">
    <text evidence="3">The sequence shown here is derived from an EMBL/GenBank/DDBJ whole genome shotgun (WGS) entry which is preliminary data.</text>
</comment>
<dbReference type="AlphaFoldDB" id="A0A495QQV2"/>
<protein>
    <recommendedName>
        <fullName evidence="2">DUF8098 domain-containing protein</fullName>
    </recommendedName>
</protein>
<evidence type="ECO:0000313" key="4">
    <source>
        <dbReference type="Proteomes" id="UP000268233"/>
    </source>
</evidence>
<dbReference type="GeneID" id="23802886"/>
<dbReference type="Proteomes" id="UP000268233">
    <property type="component" value="Unassembled WGS sequence"/>
</dbReference>
<name>A0A495QQV2_9EURY</name>
<organism evidence="3 4">
    <name type="scientific">Haloarcula quadrata</name>
    <dbReference type="NCBI Taxonomy" id="182779"/>
    <lineage>
        <taxon>Archaea</taxon>
        <taxon>Methanobacteriati</taxon>
        <taxon>Methanobacteriota</taxon>
        <taxon>Stenosarchaea group</taxon>
        <taxon>Halobacteria</taxon>
        <taxon>Halobacteriales</taxon>
        <taxon>Haloarculaceae</taxon>
        <taxon>Haloarcula</taxon>
    </lineage>
</organism>
<evidence type="ECO:0000256" key="1">
    <source>
        <dbReference type="SAM" id="MobiDB-lite"/>
    </source>
</evidence>
<dbReference type="InterPro" id="IPR058411">
    <property type="entry name" value="DUF8098"/>
</dbReference>
<reference evidence="3 4" key="1">
    <citation type="submission" date="2018-10" db="EMBL/GenBank/DDBJ databases">
        <title>Genomic Encyclopedia of Archaeal and Bacterial Type Strains, Phase II (KMG-II): from individual species to whole genera.</title>
        <authorList>
            <person name="Goeker M."/>
        </authorList>
    </citation>
    <scope>NUCLEOTIDE SEQUENCE [LARGE SCALE GENOMIC DNA]</scope>
    <source>
        <strain evidence="3 4">DSM 11927</strain>
    </source>
</reference>
<dbReference type="RefSeq" id="WP_014030736.1">
    <property type="nucleotide sequence ID" value="NZ_RBWW01000003.1"/>
</dbReference>
<feature type="domain" description="DUF8098" evidence="2">
    <location>
        <begin position="82"/>
        <end position="311"/>
    </location>
</feature>
<feature type="compositionally biased region" description="Acidic residues" evidence="1">
    <location>
        <begin position="315"/>
        <end position="324"/>
    </location>
</feature>
<dbReference type="Pfam" id="PF26400">
    <property type="entry name" value="DUF8098"/>
    <property type="match status" value="1"/>
</dbReference>
<feature type="region of interest" description="Disordered" evidence="1">
    <location>
        <begin position="294"/>
        <end position="326"/>
    </location>
</feature>
<sequence>MLTPGDEESLLLDIKEGIQYALYLGKQEGRFTEDEIYLDKIRLNKLQYIVNEDRDLGLTFGWFKYGPAPEDVTTDTGVALGPQPGDDIAHLEESRLPSKDHLSTEAFAYYFLRELDDEFDRIVTTEETKVYLVDFYDEYAPKDEYATRFTDLYKASARLQQTLDAIGGGKDWHQNSTEFYYELDKKFLPVSEEIAKLDSLEHTLEPLEEYRKLLTSIISEADAEEELSSSQQAFINNAIRKFYNTVWDFVGQEISLETMRGENVDELRPKVETNAKKYRNGSWKAELNSLAERRESVGLDPEIEDMEKLESGGNGEDDEQSLDEEMVKRVSEMGAEVISN</sequence>